<dbReference type="PANTHER" id="PTHR21301:SF10">
    <property type="entry name" value="REVERSE TRANSCRIPTASE DOMAIN-CONTAINING PROTEIN"/>
    <property type="match status" value="1"/>
</dbReference>
<evidence type="ECO:0000259" key="1">
    <source>
        <dbReference type="Pfam" id="PF26215"/>
    </source>
</evidence>
<evidence type="ECO:0000313" key="3">
    <source>
        <dbReference type="EMBL" id="CAF3600824.1"/>
    </source>
</evidence>
<comment type="caution">
    <text evidence="2">The sequence shown here is derived from an EMBL/GenBank/DDBJ whole genome shotgun (WGS) entry which is preliminary data.</text>
</comment>
<dbReference type="EMBL" id="CAJOBC010000561">
    <property type="protein sequence ID" value="CAF3600824.1"/>
    <property type="molecule type" value="Genomic_DNA"/>
</dbReference>
<dbReference type="Proteomes" id="UP000663829">
    <property type="component" value="Unassembled WGS sequence"/>
</dbReference>
<reference evidence="2" key="1">
    <citation type="submission" date="2021-02" db="EMBL/GenBank/DDBJ databases">
        <authorList>
            <person name="Nowell W R."/>
        </authorList>
    </citation>
    <scope>NUCLEOTIDE SEQUENCE</scope>
</reference>
<name>A0A813TUZ8_9BILA</name>
<dbReference type="EMBL" id="CAJNOQ010000561">
    <property type="protein sequence ID" value="CAF0814815.1"/>
    <property type="molecule type" value="Genomic_DNA"/>
</dbReference>
<evidence type="ECO:0000313" key="4">
    <source>
        <dbReference type="Proteomes" id="UP000663829"/>
    </source>
</evidence>
<evidence type="ECO:0000313" key="2">
    <source>
        <dbReference type="EMBL" id="CAF0814815.1"/>
    </source>
</evidence>
<dbReference type="Proteomes" id="UP000681722">
    <property type="component" value="Unassembled WGS sequence"/>
</dbReference>
<accession>A0A813TUZ8</accession>
<keyword evidence="4" id="KW-1185">Reference proteome</keyword>
<dbReference type="OrthoDB" id="10057701at2759"/>
<feature type="domain" description="Helix-turn-helix" evidence="1">
    <location>
        <begin position="21"/>
        <end position="79"/>
    </location>
</feature>
<dbReference type="Pfam" id="PF26215">
    <property type="entry name" value="HTH_animal"/>
    <property type="match status" value="1"/>
</dbReference>
<protein>
    <recommendedName>
        <fullName evidence="1">Helix-turn-helix domain-containing protein</fullName>
    </recommendedName>
</protein>
<gene>
    <name evidence="2" type="ORF">GPM918_LOCUS4229</name>
    <name evidence="3" type="ORF">SRO942_LOCUS4229</name>
</gene>
<dbReference type="PANTHER" id="PTHR21301">
    <property type="entry name" value="REVERSE TRANSCRIPTASE"/>
    <property type="match status" value="1"/>
</dbReference>
<dbReference type="AlphaFoldDB" id="A0A813TUZ8"/>
<organism evidence="2 4">
    <name type="scientific">Didymodactylos carnosus</name>
    <dbReference type="NCBI Taxonomy" id="1234261"/>
    <lineage>
        <taxon>Eukaryota</taxon>
        <taxon>Metazoa</taxon>
        <taxon>Spiralia</taxon>
        <taxon>Gnathifera</taxon>
        <taxon>Rotifera</taxon>
        <taxon>Eurotatoria</taxon>
        <taxon>Bdelloidea</taxon>
        <taxon>Philodinida</taxon>
        <taxon>Philodinidae</taxon>
        <taxon>Didymodactylos</taxon>
    </lineage>
</organism>
<sequence>MKQAGKFETTIYRKPTLSNLITQWSSFVPKSYKIAIIRSMINRAVAICSNYSLLHEEFLNITTIAVINGYPVNFINTQIGIHLSKYINKTQTSNQSSDNSTQTAEKIKYAYVEVPYTGQPSYTFINKLRTFTKQYDPQTALRAVLRPPPAIKNNYQIKDPISLQLQSDVVYHLQCKNCSDTYIGKTIRQTIRRFKEHGAPTNITSSHLPTSPLPPSAIPSNNNNIFIQNTALKNKLLDIINDPKIIHLDIHDLGIKINSISPTTKSSETNPPHQYLNYISIKNLKQHQKENDHTIDWTNWKRLFTDSNRYRLLLKEALAMKHLSPTLNLNVRSVPYTIYPEGKKATSFSSAPYKK</sequence>
<proteinExistence type="predicted"/>
<dbReference type="InterPro" id="IPR058912">
    <property type="entry name" value="HTH_animal"/>
</dbReference>